<dbReference type="SUPFAM" id="SSF53822">
    <property type="entry name" value="Periplasmic binding protein-like I"/>
    <property type="match status" value="1"/>
</dbReference>
<dbReference type="Proteomes" id="UP001177670">
    <property type="component" value="Unassembled WGS sequence"/>
</dbReference>
<comment type="caution">
    <text evidence="1">The sequence shown here is derived from an EMBL/GenBank/DDBJ whole genome shotgun (WGS) entry which is preliminary data.</text>
</comment>
<reference evidence="1" key="1">
    <citation type="submission" date="2021-10" db="EMBL/GenBank/DDBJ databases">
        <title>Melipona bicolor Genome sequencing and assembly.</title>
        <authorList>
            <person name="Araujo N.S."/>
            <person name="Arias M.C."/>
        </authorList>
    </citation>
    <scope>NUCLEOTIDE SEQUENCE</scope>
    <source>
        <strain evidence="1">USP_2M_L1-L4_2017</strain>
        <tissue evidence="1">Whole body</tissue>
    </source>
</reference>
<evidence type="ECO:0000313" key="2">
    <source>
        <dbReference type="Proteomes" id="UP001177670"/>
    </source>
</evidence>
<organism evidence="1 2">
    <name type="scientific">Melipona bicolor</name>
    <dbReference type="NCBI Taxonomy" id="60889"/>
    <lineage>
        <taxon>Eukaryota</taxon>
        <taxon>Metazoa</taxon>
        <taxon>Ecdysozoa</taxon>
        <taxon>Arthropoda</taxon>
        <taxon>Hexapoda</taxon>
        <taxon>Insecta</taxon>
        <taxon>Pterygota</taxon>
        <taxon>Neoptera</taxon>
        <taxon>Endopterygota</taxon>
        <taxon>Hymenoptera</taxon>
        <taxon>Apocrita</taxon>
        <taxon>Aculeata</taxon>
        <taxon>Apoidea</taxon>
        <taxon>Anthophila</taxon>
        <taxon>Apidae</taxon>
        <taxon>Melipona</taxon>
    </lineage>
</organism>
<gene>
    <name evidence="1" type="ORF">K0M31_011899</name>
</gene>
<dbReference type="EMBL" id="JAHYIQ010000003">
    <property type="protein sequence ID" value="KAK1134117.1"/>
    <property type="molecule type" value="Genomic_DNA"/>
</dbReference>
<proteinExistence type="predicted"/>
<evidence type="ECO:0000313" key="1">
    <source>
        <dbReference type="EMBL" id="KAK1134117.1"/>
    </source>
</evidence>
<accession>A0AA40GAN8</accession>
<dbReference type="AlphaFoldDB" id="A0AA40GAN8"/>
<keyword evidence="2" id="KW-1185">Reference proteome</keyword>
<dbReference type="Gene3D" id="3.40.50.2300">
    <property type="match status" value="1"/>
</dbReference>
<sequence>MGLLMALDERKLLEKGEYWVVGVDIEQYDEKRPDKYFRGLWQEKTNSSILKAYRSYFSVVASTPIYSKNFTRMVNEYRQKPPFNFTNPLANMGGIIQIVPETAYLYDAVHLYERSLLKALDENRDPRNGREIVATLYGVHYRSAMGYVQRATTRWIASRGRVRRANQFQFSERRENHAENETLLPRLDAACIFAEVIVVCMPFAYRVDKDGSEAIRHSAKNSLLGDKGRIMHGSRVRVRNTMRCASLRLGFSGKNED</sequence>
<dbReference type="InterPro" id="IPR028082">
    <property type="entry name" value="Peripla_BP_I"/>
</dbReference>
<protein>
    <submittedName>
        <fullName evidence="1">Uncharacterized protein</fullName>
    </submittedName>
</protein>
<name>A0AA40GAN8_9HYME</name>